<dbReference type="Proteomes" id="UP001165583">
    <property type="component" value="Unassembled WGS sequence"/>
</dbReference>
<sequence length="305" mass="33721">MAYRFRAGDRSVERAVRRIAREQIDGALSAIDTQGGDVATHEVRKACKKIRALVRLVRPGFAGYARENTEFREIAGLLAGARDAKVLLDTFDLLMTDAPDPGPFVPLREQIAPEATGALQGETGADRLGQARALLKAARKRVDNWTLEGADRDVLGAGLGKVLRKARGAARTVENEPSALHYHELRKLMKYHWYHVRLMMPIWPEMMRPLAGELSRLADMLGLHHDVCVLEERLGSLPPGSAHAGAGQALLKLAGRRRVRLERQIAPLSARLLAQPVDAVVDHWQALWRIWRAGCAEARGKRQGG</sequence>
<evidence type="ECO:0000313" key="2">
    <source>
        <dbReference type="EMBL" id="MCT2399052.1"/>
    </source>
</evidence>
<feature type="domain" description="CHAD" evidence="1">
    <location>
        <begin position="9"/>
        <end position="289"/>
    </location>
</feature>
<gene>
    <name evidence="2" type="ORF">NZK81_05805</name>
</gene>
<proteinExistence type="predicted"/>
<comment type="caution">
    <text evidence="2">The sequence shown here is derived from an EMBL/GenBank/DDBJ whole genome shotgun (WGS) entry which is preliminary data.</text>
</comment>
<organism evidence="2 3">
    <name type="scientific">Novosphingobium mangrovi</name>
    <name type="common">ex Huang et al. 2023</name>
    <dbReference type="NCBI Taxonomy" id="2976432"/>
    <lineage>
        <taxon>Bacteria</taxon>
        <taxon>Pseudomonadati</taxon>
        <taxon>Pseudomonadota</taxon>
        <taxon>Alphaproteobacteria</taxon>
        <taxon>Sphingomonadales</taxon>
        <taxon>Sphingomonadaceae</taxon>
        <taxon>Novosphingobium</taxon>
    </lineage>
</organism>
<dbReference type="InterPro" id="IPR038186">
    <property type="entry name" value="CHAD_dom_sf"/>
</dbReference>
<dbReference type="EMBL" id="JANZXA010000003">
    <property type="protein sequence ID" value="MCT2399052.1"/>
    <property type="molecule type" value="Genomic_DNA"/>
</dbReference>
<accession>A0ABT2I2M0</accession>
<dbReference type="RefSeq" id="WP_260044804.1">
    <property type="nucleotide sequence ID" value="NZ_JANZXA010000003.1"/>
</dbReference>
<dbReference type="Pfam" id="PF05235">
    <property type="entry name" value="CHAD"/>
    <property type="match status" value="1"/>
</dbReference>
<evidence type="ECO:0000313" key="3">
    <source>
        <dbReference type="Proteomes" id="UP001165583"/>
    </source>
</evidence>
<reference evidence="2" key="1">
    <citation type="submission" date="2022-09" db="EMBL/GenBank/DDBJ databases">
        <title>Novosphingobium sp. Nov., a polycyclic aromatic hydrocarbon-degrading bacterium isolated form mangrove sediments in HongKong.</title>
        <authorList>
            <person name="Hu Z."/>
        </authorList>
    </citation>
    <scope>NUCLEOTIDE SEQUENCE</scope>
    <source>
        <strain evidence="2">HK4-1</strain>
    </source>
</reference>
<keyword evidence="3" id="KW-1185">Reference proteome</keyword>
<dbReference type="InterPro" id="IPR007899">
    <property type="entry name" value="CHAD_dom"/>
</dbReference>
<dbReference type="PANTHER" id="PTHR39339:SF1">
    <property type="entry name" value="CHAD DOMAIN-CONTAINING PROTEIN"/>
    <property type="match status" value="1"/>
</dbReference>
<name>A0ABT2I2M0_9SPHN</name>
<dbReference type="SMART" id="SM00880">
    <property type="entry name" value="CHAD"/>
    <property type="match status" value="1"/>
</dbReference>
<dbReference type="PROSITE" id="PS51708">
    <property type="entry name" value="CHAD"/>
    <property type="match status" value="1"/>
</dbReference>
<dbReference type="Gene3D" id="1.40.20.10">
    <property type="entry name" value="CHAD domain"/>
    <property type="match status" value="1"/>
</dbReference>
<evidence type="ECO:0000259" key="1">
    <source>
        <dbReference type="PROSITE" id="PS51708"/>
    </source>
</evidence>
<protein>
    <submittedName>
        <fullName evidence="2">CHAD domain-containing protein</fullName>
    </submittedName>
</protein>
<dbReference type="PANTHER" id="PTHR39339">
    <property type="entry name" value="SLR1444 PROTEIN"/>
    <property type="match status" value="1"/>
</dbReference>